<protein>
    <recommendedName>
        <fullName evidence="3">Reverse transcriptase domain-containing protein</fullName>
    </recommendedName>
</protein>
<name>G2YLB5_BOTF4</name>
<dbReference type="AlphaFoldDB" id="G2YLB5"/>
<gene>
    <name evidence="1" type="ORF">BofuT4_P077060.1</name>
</gene>
<accession>G2YLB5</accession>
<proteinExistence type="predicted"/>
<evidence type="ECO:0000313" key="2">
    <source>
        <dbReference type="Proteomes" id="UP000008177"/>
    </source>
</evidence>
<sequence>MQAMLLHFGNHLVKTSTAFILDIATQQVSLSTFFDDYLLMSQTLTDFISLLNSLKLLSGSYITTKACPILKRTFHFPQIYASCLDNTGLHFSFIGFVEELSLI</sequence>
<evidence type="ECO:0008006" key="3">
    <source>
        <dbReference type="Google" id="ProtNLM"/>
    </source>
</evidence>
<dbReference type="HOGENOM" id="CLU_2263336_0_0_1"/>
<dbReference type="Proteomes" id="UP000008177">
    <property type="component" value="Unplaced contigs"/>
</dbReference>
<reference evidence="2" key="1">
    <citation type="journal article" date="2011" name="PLoS Genet.">
        <title>Genomic analysis of the necrotrophic fungal pathogens Sclerotinia sclerotiorum and Botrytis cinerea.</title>
        <authorList>
            <person name="Amselem J."/>
            <person name="Cuomo C.A."/>
            <person name="van Kan J.A."/>
            <person name="Viaud M."/>
            <person name="Benito E.P."/>
            <person name="Couloux A."/>
            <person name="Coutinho P.M."/>
            <person name="de Vries R.P."/>
            <person name="Dyer P.S."/>
            <person name="Fillinger S."/>
            <person name="Fournier E."/>
            <person name="Gout L."/>
            <person name="Hahn M."/>
            <person name="Kohn L."/>
            <person name="Lapalu N."/>
            <person name="Plummer K.M."/>
            <person name="Pradier J.M."/>
            <person name="Quevillon E."/>
            <person name="Sharon A."/>
            <person name="Simon A."/>
            <person name="ten Have A."/>
            <person name="Tudzynski B."/>
            <person name="Tudzynski P."/>
            <person name="Wincker P."/>
            <person name="Andrew M."/>
            <person name="Anthouard V."/>
            <person name="Beever R.E."/>
            <person name="Beffa R."/>
            <person name="Benoit I."/>
            <person name="Bouzid O."/>
            <person name="Brault B."/>
            <person name="Chen Z."/>
            <person name="Choquer M."/>
            <person name="Collemare J."/>
            <person name="Cotton P."/>
            <person name="Danchin E.G."/>
            <person name="Da Silva C."/>
            <person name="Gautier A."/>
            <person name="Giraud C."/>
            <person name="Giraud T."/>
            <person name="Gonzalez C."/>
            <person name="Grossetete S."/>
            <person name="Guldener U."/>
            <person name="Henrissat B."/>
            <person name="Howlett B.J."/>
            <person name="Kodira C."/>
            <person name="Kretschmer M."/>
            <person name="Lappartient A."/>
            <person name="Leroch M."/>
            <person name="Levis C."/>
            <person name="Mauceli E."/>
            <person name="Neuveglise C."/>
            <person name="Oeser B."/>
            <person name="Pearson M."/>
            <person name="Poulain J."/>
            <person name="Poussereau N."/>
            <person name="Quesneville H."/>
            <person name="Rascle C."/>
            <person name="Schumacher J."/>
            <person name="Segurens B."/>
            <person name="Sexton A."/>
            <person name="Silva E."/>
            <person name="Sirven C."/>
            <person name="Soanes D.M."/>
            <person name="Talbot N.J."/>
            <person name="Templeton M."/>
            <person name="Yandava C."/>
            <person name="Yarden O."/>
            <person name="Zeng Q."/>
            <person name="Rollins J.A."/>
            <person name="Lebrun M.H."/>
            <person name="Dickman M."/>
        </authorList>
    </citation>
    <scope>NUCLEOTIDE SEQUENCE [LARGE SCALE GENOMIC DNA]</scope>
    <source>
        <strain evidence="2">T4</strain>
    </source>
</reference>
<evidence type="ECO:0000313" key="1">
    <source>
        <dbReference type="EMBL" id="CCD52413.1"/>
    </source>
</evidence>
<organism evidence="1 2">
    <name type="scientific">Botryotinia fuckeliana (strain T4)</name>
    <name type="common">Noble rot fungus</name>
    <name type="synonym">Botrytis cinerea</name>
    <dbReference type="NCBI Taxonomy" id="999810"/>
    <lineage>
        <taxon>Eukaryota</taxon>
        <taxon>Fungi</taxon>
        <taxon>Dikarya</taxon>
        <taxon>Ascomycota</taxon>
        <taxon>Pezizomycotina</taxon>
        <taxon>Leotiomycetes</taxon>
        <taxon>Helotiales</taxon>
        <taxon>Sclerotiniaceae</taxon>
        <taxon>Botrytis</taxon>
    </lineage>
</organism>
<dbReference type="InParanoid" id="G2YLB5"/>
<dbReference type="EMBL" id="FQ790343">
    <property type="protein sequence ID" value="CCD52413.1"/>
    <property type="molecule type" value="Genomic_DNA"/>
</dbReference>